<sequence length="459" mass="53866">MRSTVLRILGLLILIGNAGFSEYIIENGKIYYNEDYHKTLVVKRIDDEKSEKYLIKSPDLKSFKILNENFAKDKDTIYYKEYDILEADINSFEILDEDTGKDKNYIYLYGQTIRYENSGEPVDMKKVTFYENSKGKMDYFRNKNGIYVLQGMYAEKVDNVDKRTFEDLGGGFGRDKNWIYSGKMKLRNIDRESFENIGDGYIKDKNGIYRNTEVIFYNSEDSYNISRLENVDKGSFENIGEGYSKDKNNIYYNNEKFKNIDVKTFQLMGNGFSKDKNNVYFEKNKIEGAEAKTFQIVDNFFEKDKSNVFYKEYKLKNISPIEFQTLYMSKNANVAYAIFFKNKDGVFKLLIEDPFDLTKNKVVKLNVDKDSVKILSKNYYKDRNNVYCNDKVLKGADVKTFEMIGNDKDEAMDEFDEFIDALENIFDDSSSLEKSNETNKSTITAQDKNYKYEYCRIVK</sequence>
<evidence type="ECO:0000313" key="1">
    <source>
        <dbReference type="EMBL" id="XDU63853.1"/>
    </source>
</evidence>
<dbReference type="EMBL" id="CP165646">
    <property type="protein sequence ID" value="XDU63853.1"/>
    <property type="molecule type" value="Genomic_DNA"/>
</dbReference>
<proteinExistence type="predicted"/>
<gene>
    <name evidence="1" type="ORF">AB8B23_07855</name>
</gene>
<reference evidence="1" key="1">
    <citation type="submission" date="2024-07" db="EMBL/GenBank/DDBJ databases">
        <authorList>
            <person name="Li X.-J."/>
            <person name="Wang X."/>
        </authorList>
    </citation>
    <scope>NUCLEOTIDE SEQUENCE</scope>
    <source>
        <strain evidence="1">HSP-342</strain>
    </source>
</reference>
<organism evidence="1">
    <name type="scientific">Leptotrichia mesophila</name>
    <dbReference type="NCBI Taxonomy" id="3239303"/>
    <lineage>
        <taxon>Bacteria</taxon>
        <taxon>Fusobacteriati</taxon>
        <taxon>Fusobacteriota</taxon>
        <taxon>Fusobacteriia</taxon>
        <taxon>Fusobacteriales</taxon>
        <taxon>Leptotrichiaceae</taxon>
        <taxon>Leptotrichia</taxon>
    </lineage>
</organism>
<dbReference type="AlphaFoldDB" id="A0AB39V9U9"/>
<name>A0AB39V9U9_9FUSO</name>
<protein>
    <submittedName>
        <fullName evidence="1">DKNYY domain-containing protein</fullName>
    </submittedName>
</protein>
<dbReference type="RefSeq" id="WP_369712286.1">
    <property type="nucleotide sequence ID" value="NZ_CP165646.1"/>
</dbReference>
<dbReference type="Pfam" id="PF13644">
    <property type="entry name" value="DKNYY"/>
    <property type="match status" value="1"/>
</dbReference>
<accession>A0AB39V9U9</accession>
<dbReference type="InterPro" id="IPR027375">
    <property type="entry name" value="DKNYY"/>
</dbReference>
<dbReference type="KEGG" id="lmes:AB8B23_07855"/>